<sequence length="90" mass="9146">MGQRLGAHRAAGGPGNGREALQELLDALALFFRAEIPGICLAPAAGEQFAEHAPQLGEVAAAGAQQGEVVVDGPGGDCRRSRDSALSLIL</sequence>
<accession>A0AB39R4J2</accession>
<gene>
    <name evidence="1" type="ORF">AB5J52_47690</name>
</gene>
<dbReference type="RefSeq" id="WP_369228406.1">
    <property type="nucleotide sequence ID" value="NZ_CP163441.1"/>
</dbReference>
<name>A0AB39R4J2_9ACTN</name>
<protein>
    <submittedName>
        <fullName evidence="1">Uncharacterized protein</fullName>
    </submittedName>
</protein>
<proteinExistence type="predicted"/>
<dbReference type="AlphaFoldDB" id="A0AB39R4J2"/>
<reference evidence="1" key="1">
    <citation type="submission" date="2024-07" db="EMBL/GenBank/DDBJ databases">
        <authorList>
            <person name="Yu S.T."/>
        </authorList>
    </citation>
    <scope>NUCLEOTIDE SEQUENCE</scope>
    <source>
        <strain evidence="1">R39</strain>
    </source>
</reference>
<dbReference type="EMBL" id="CP163441">
    <property type="protein sequence ID" value="XDQ49877.1"/>
    <property type="molecule type" value="Genomic_DNA"/>
</dbReference>
<evidence type="ECO:0000313" key="1">
    <source>
        <dbReference type="EMBL" id="XDQ49877.1"/>
    </source>
</evidence>
<organism evidence="1">
    <name type="scientific">Streptomyces sp. R39</name>
    <dbReference type="NCBI Taxonomy" id="3238631"/>
    <lineage>
        <taxon>Bacteria</taxon>
        <taxon>Bacillati</taxon>
        <taxon>Actinomycetota</taxon>
        <taxon>Actinomycetes</taxon>
        <taxon>Kitasatosporales</taxon>
        <taxon>Streptomycetaceae</taxon>
        <taxon>Streptomyces</taxon>
    </lineage>
</organism>